<feature type="domain" description="Xylose isomerase-like TIM barrel" evidence="1">
    <location>
        <begin position="19"/>
        <end position="259"/>
    </location>
</feature>
<accession>S0FMD0</accession>
<dbReference type="SUPFAM" id="SSF51658">
    <property type="entry name" value="Xylose isomerase-like"/>
    <property type="match status" value="1"/>
</dbReference>
<dbReference type="InterPro" id="IPR013022">
    <property type="entry name" value="Xyl_isomerase-like_TIM-brl"/>
</dbReference>
<dbReference type="eggNOG" id="COG1082">
    <property type="taxonomic scope" value="Bacteria"/>
</dbReference>
<dbReference type="AlphaFoldDB" id="S0FMD0"/>
<keyword evidence="2" id="KW-0413">Isomerase</keyword>
<proteinExistence type="predicted"/>
<keyword evidence="3" id="KW-1185">Reference proteome</keyword>
<dbReference type="Gene3D" id="3.20.20.150">
    <property type="entry name" value="Divalent-metal-dependent TIM barrel enzymes"/>
    <property type="match status" value="1"/>
</dbReference>
<sequence length="266" mass="30204">MNISIATATFYNTPFTEALELIKRAGFESIELDTYWTGGDNWEVTQHLRNIRPREVLKIIRESGLRINSLHDMGGVIFKDTDTLIGAGTYEYLEFGEKDIPCLVFHAPHKKTDDRSWWSGYAPKAAEDLKALKDRFLVCIENIQNFPGYQTSLIDPAEMLAFVRDNGLYINIDTTHYAQCGIDIVSAAKFVRDYVKGVHFSDYKDGKRHLFPGEGVLELKGFVNSLKLDGLHALTLECNIPYEKGRPEVSVESMKRARSYVESLIL</sequence>
<dbReference type="GO" id="GO:0016853">
    <property type="term" value="F:isomerase activity"/>
    <property type="evidence" value="ECO:0007669"/>
    <property type="project" value="UniProtKB-KW"/>
</dbReference>
<dbReference type="PANTHER" id="PTHR12110">
    <property type="entry name" value="HYDROXYPYRUVATE ISOMERASE"/>
    <property type="match status" value="1"/>
</dbReference>
<gene>
    <name evidence="2" type="ORF">CTER_0998</name>
</gene>
<dbReference type="InterPro" id="IPR050312">
    <property type="entry name" value="IolE/XylAMocC-like"/>
</dbReference>
<dbReference type="RefSeq" id="WP_004624397.1">
    <property type="nucleotide sequence ID" value="NZ_AORV01000022.1"/>
</dbReference>
<evidence type="ECO:0000313" key="3">
    <source>
        <dbReference type="Proteomes" id="UP000014155"/>
    </source>
</evidence>
<organism evidence="2 3">
    <name type="scientific">Ruminiclostridium cellobioparum subsp. termitidis CT1112</name>
    <dbReference type="NCBI Taxonomy" id="1195236"/>
    <lineage>
        <taxon>Bacteria</taxon>
        <taxon>Bacillati</taxon>
        <taxon>Bacillota</taxon>
        <taxon>Clostridia</taxon>
        <taxon>Eubacteriales</taxon>
        <taxon>Oscillospiraceae</taxon>
        <taxon>Ruminiclostridium</taxon>
    </lineage>
</organism>
<dbReference type="EMBL" id="AORV01000022">
    <property type="protein sequence ID" value="EMS73067.1"/>
    <property type="molecule type" value="Genomic_DNA"/>
</dbReference>
<dbReference type="Pfam" id="PF01261">
    <property type="entry name" value="AP_endonuc_2"/>
    <property type="match status" value="1"/>
</dbReference>
<dbReference type="Proteomes" id="UP000014155">
    <property type="component" value="Unassembled WGS sequence"/>
</dbReference>
<comment type="caution">
    <text evidence="2">The sequence shown here is derived from an EMBL/GenBank/DDBJ whole genome shotgun (WGS) entry which is preliminary data.</text>
</comment>
<evidence type="ECO:0000259" key="1">
    <source>
        <dbReference type="Pfam" id="PF01261"/>
    </source>
</evidence>
<dbReference type="STRING" id="1195236.CTER_0998"/>
<dbReference type="InterPro" id="IPR036237">
    <property type="entry name" value="Xyl_isomerase-like_sf"/>
</dbReference>
<dbReference type="PATRIC" id="fig|1195236.3.peg.1293"/>
<evidence type="ECO:0000313" key="2">
    <source>
        <dbReference type="EMBL" id="EMS73067.1"/>
    </source>
</evidence>
<protein>
    <submittedName>
        <fullName evidence="2">Xylose isomerase domain-containing protein TIM barrel</fullName>
    </submittedName>
</protein>
<name>S0FMD0_RUMCE</name>
<reference evidence="2 3" key="1">
    <citation type="journal article" date="2013" name="Genome Announc.">
        <title>Draft Genome Sequence of the Cellulolytic, Mesophilic, Anaerobic Bacterium Clostridium termitidis Strain CT1112 (DSM 5398).</title>
        <authorList>
            <person name="Lal S."/>
            <person name="Ramachandran U."/>
            <person name="Zhang X."/>
            <person name="Munir R."/>
            <person name="Sparling R."/>
            <person name="Levin D.B."/>
        </authorList>
    </citation>
    <scope>NUCLEOTIDE SEQUENCE [LARGE SCALE GENOMIC DNA]</scope>
    <source>
        <strain evidence="2 3">CT1112</strain>
    </source>
</reference>